<evidence type="ECO:0000259" key="2">
    <source>
        <dbReference type="Pfam" id="PF01051"/>
    </source>
</evidence>
<name>A0AAJ1QI54_9FLAO</name>
<comment type="similarity">
    <text evidence="1">Belongs to the initiator RepB protein family.</text>
</comment>
<dbReference type="InterPro" id="IPR000525">
    <property type="entry name" value="Initiator_Rep_WH1"/>
</dbReference>
<evidence type="ECO:0000256" key="1">
    <source>
        <dbReference type="ARBA" id="ARBA00038283"/>
    </source>
</evidence>
<evidence type="ECO:0000313" key="4">
    <source>
        <dbReference type="Proteomes" id="UP001170959"/>
    </source>
</evidence>
<dbReference type="Pfam" id="PF21205">
    <property type="entry name" value="Rep3_C"/>
    <property type="match status" value="1"/>
</dbReference>
<dbReference type="InterPro" id="IPR036388">
    <property type="entry name" value="WH-like_DNA-bd_sf"/>
</dbReference>
<dbReference type="InterPro" id="IPR036390">
    <property type="entry name" value="WH_DNA-bd_sf"/>
</dbReference>
<reference evidence="3" key="2">
    <citation type="journal article" date="2022" name="Sci. Total Environ.">
        <title>Prevalence, transmission, and molecular epidemiology of tet(X)-positive bacteria among humans, animals, and environmental niches in China: An epidemiological, and genomic-based study.</title>
        <authorList>
            <person name="Dong N."/>
            <person name="Zeng Y."/>
            <person name="Cai C."/>
            <person name="Sun C."/>
            <person name="Lu J."/>
            <person name="Liu C."/>
            <person name="Zhou H."/>
            <person name="Sun Q."/>
            <person name="Shu L."/>
            <person name="Wang H."/>
            <person name="Wang Y."/>
            <person name="Wang S."/>
            <person name="Wu C."/>
            <person name="Chan E.W."/>
            <person name="Chen G."/>
            <person name="Shen Z."/>
            <person name="Chen S."/>
            <person name="Zhang R."/>
        </authorList>
    </citation>
    <scope>NUCLEOTIDE SEQUENCE</scope>
    <source>
        <strain evidence="3">R655-4</strain>
    </source>
</reference>
<dbReference type="GO" id="GO:0003887">
    <property type="term" value="F:DNA-directed DNA polymerase activity"/>
    <property type="evidence" value="ECO:0007669"/>
    <property type="project" value="InterPro"/>
</dbReference>
<gene>
    <name evidence="3" type="ORF">HX001_17775</name>
</gene>
<organism evidence="3 4">
    <name type="scientific">Empedobacter brevis</name>
    <dbReference type="NCBI Taxonomy" id="247"/>
    <lineage>
        <taxon>Bacteria</taxon>
        <taxon>Pseudomonadati</taxon>
        <taxon>Bacteroidota</taxon>
        <taxon>Flavobacteriia</taxon>
        <taxon>Flavobacteriales</taxon>
        <taxon>Weeksellaceae</taxon>
        <taxon>Empedobacter</taxon>
    </lineage>
</organism>
<feature type="domain" description="Initiator Rep protein WH1" evidence="2">
    <location>
        <begin position="9"/>
        <end position="160"/>
    </location>
</feature>
<dbReference type="SUPFAM" id="SSF46785">
    <property type="entry name" value="Winged helix' DNA-binding domain"/>
    <property type="match status" value="2"/>
</dbReference>
<dbReference type="GO" id="GO:0006270">
    <property type="term" value="P:DNA replication initiation"/>
    <property type="evidence" value="ECO:0007669"/>
    <property type="project" value="InterPro"/>
</dbReference>
<accession>A0AAJ1QI54</accession>
<dbReference type="Pfam" id="PF01051">
    <property type="entry name" value="Rep3_N"/>
    <property type="match status" value="1"/>
</dbReference>
<dbReference type="Proteomes" id="UP001170959">
    <property type="component" value="Unassembled WGS sequence"/>
</dbReference>
<dbReference type="Gene3D" id="1.10.10.10">
    <property type="entry name" value="Winged helix-like DNA-binding domain superfamily/Winged helix DNA-binding domain"/>
    <property type="match status" value="2"/>
</dbReference>
<proteinExistence type="inferred from homology"/>
<sequence length="342" mass="41259">MIIKEKELIQSYILTTAKYDYKVFEKRIFYRIIEQFQFLIEGKELNKKYSLIKKDDDSYKIKIPYNSLLKSTDDKNHQQFKNALKSLESKSFEYEDDDLWELVRLIEKPKAYKRNEYVEFELNPRVVEVLINFAKGFRKLRLDIALSFETTYAMRFYELISEQKKPINYSIDNLKKMFLIENKYQDTNNFIKRVVDSAKKELDEKSPYTFHYEKIKTGKKITSIRFIPIYQPQFDSENIQRKNLNKQMSNRWFIPKNIEDYLKHNFDFTDKELNNNLNLFESLYNNLSEEVLLDFLTDLREPSTYADNRKGFIIGALKKKFEQIFENKFLNTRTTHGQPADM</sequence>
<dbReference type="EMBL" id="JACAGJ010000017">
    <property type="protein sequence ID" value="MDM1074336.1"/>
    <property type="molecule type" value="Genomic_DNA"/>
</dbReference>
<comment type="caution">
    <text evidence="3">The sequence shown here is derived from an EMBL/GenBank/DDBJ whole genome shotgun (WGS) entry which is preliminary data.</text>
</comment>
<dbReference type="AlphaFoldDB" id="A0AAJ1QI54"/>
<dbReference type="RefSeq" id="WP_225540535.1">
    <property type="nucleotide sequence ID" value="NZ_JACAGJ010000017.1"/>
</dbReference>
<reference evidence="3" key="1">
    <citation type="submission" date="2020-06" db="EMBL/GenBank/DDBJ databases">
        <authorList>
            <person name="Dong N."/>
        </authorList>
    </citation>
    <scope>NUCLEOTIDE SEQUENCE</scope>
    <source>
        <strain evidence="3">R655-4</strain>
    </source>
</reference>
<evidence type="ECO:0000313" key="3">
    <source>
        <dbReference type="EMBL" id="MDM1074336.1"/>
    </source>
</evidence>
<protein>
    <submittedName>
        <fullName evidence="3">Replication initiation protein</fullName>
    </submittedName>
</protein>